<evidence type="ECO:0000256" key="1">
    <source>
        <dbReference type="SAM" id="MobiDB-lite"/>
    </source>
</evidence>
<evidence type="ECO:0000313" key="5">
    <source>
        <dbReference type="Proteomes" id="UP000821866"/>
    </source>
</evidence>
<dbReference type="Proteomes" id="UP000821866">
    <property type="component" value="Chromosome 10"/>
</dbReference>
<evidence type="ECO:0000313" key="2">
    <source>
        <dbReference type="EMBL" id="KAH7934497.1"/>
    </source>
</evidence>
<feature type="region of interest" description="Disordered" evidence="1">
    <location>
        <begin position="1"/>
        <end position="22"/>
    </location>
</feature>
<dbReference type="EMBL" id="JABSTU010000002">
    <property type="protein sequence ID" value="KAH8037739.1"/>
    <property type="molecule type" value="Genomic_DNA"/>
</dbReference>
<reference evidence="2" key="1">
    <citation type="journal article" date="2020" name="Cell">
        <title>Large-Scale Comparative Analyses of Tick Genomes Elucidate Their Genetic Diversity and Vector Capacities.</title>
        <authorList>
            <consortium name="Tick Genome and Microbiome Consortium (TIGMIC)"/>
            <person name="Jia N."/>
            <person name="Wang J."/>
            <person name="Shi W."/>
            <person name="Du L."/>
            <person name="Sun Y."/>
            <person name="Zhan W."/>
            <person name="Jiang J.F."/>
            <person name="Wang Q."/>
            <person name="Zhang B."/>
            <person name="Ji P."/>
            <person name="Bell-Sakyi L."/>
            <person name="Cui X.M."/>
            <person name="Yuan T.T."/>
            <person name="Jiang B.G."/>
            <person name="Yang W.F."/>
            <person name="Lam T.T."/>
            <person name="Chang Q.C."/>
            <person name="Ding S.J."/>
            <person name="Wang X.J."/>
            <person name="Zhu J.G."/>
            <person name="Ruan X.D."/>
            <person name="Zhao L."/>
            <person name="Wei J.T."/>
            <person name="Ye R.Z."/>
            <person name="Que T.C."/>
            <person name="Du C.H."/>
            <person name="Zhou Y.H."/>
            <person name="Cheng J.X."/>
            <person name="Dai P.F."/>
            <person name="Guo W.B."/>
            <person name="Han X.H."/>
            <person name="Huang E.J."/>
            <person name="Li L.F."/>
            <person name="Wei W."/>
            <person name="Gao Y.C."/>
            <person name="Liu J.Z."/>
            <person name="Shao H.Z."/>
            <person name="Wang X."/>
            <person name="Wang C.C."/>
            <person name="Yang T.C."/>
            <person name="Huo Q.B."/>
            <person name="Li W."/>
            <person name="Chen H.Y."/>
            <person name="Chen S.E."/>
            <person name="Zhou L.G."/>
            <person name="Ni X.B."/>
            <person name="Tian J.H."/>
            <person name="Sheng Y."/>
            <person name="Liu T."/>
            <person name="Pan Y.S."/>
            <person name="Xia L.Y."/>
            <person name="Li J."/>
            <person name="Zhao F."/>
            <person name="Cao W.C."/>
        </authorList>
    </citation>
    <scope>NUCLEOTIDE SEQUENCE</scope>
    <source>
        <strain evidence="2">Rmic-2018</strain>
    </source>
</reference>
<sequence>MGPCIPRSTEAGRRPPEEMCSRRGPHLRALLSKWVYRRHFLVRRANESEHTTIPTGPAWRTGFDASRVFIEGWTTKALASSGSETPSETHRLLDLRQPKKARQSFGVQACAEKRPSWPLFGRVPETFGFDCTELNKHFFTTLSGGSLGSRVDEERSQLRDLV</sequence>
<dbReference type="AlphaFoldDB" id="A0A9J6CVH7"/>
<reference evidence="2" key="2">
    <citation type="submission" date="2021-09" db="EMBL/GenBank/DDBJ databases">
        <authorList>
            <person name="Jia N."/>
            <person name="Wang J."/>
            <person name="Shi W."/>
            <person name="Du L."/>
            <person name="Sun Y."/>
            <person name="Zhan W."/>
            <person name="Jiang J."/>
            <person name="Wang Q."/>
            <person name="Zhang B."/>
            <person name="Ji P."/>
            <person name="Sakyi L.B."/>
            <person name="Cui X."/>
            <person name="Yuan T."/>
            <person name="Jiang B."/>
            <person name="Yang W."/>
            <person name="Lam T.T.-Y."/>
            <person name="Chang Q."/>
            <person name="Ding S."/>
            <person name="Wang X."/>
            <person name="Zhu J."/>
            <person name="Ruan X."/>
            <person name="Zhao L."/>
            <person name="Wei J."/>
            <person name="Que T."/>
            <person name="Du C."/>
            <person name="Cheng J."/>
            <person name="Dai P."/>
            <person name="Han X."/>
            <person name="Huang E."/>
            <person name="Gao Y."/>
            <person name="Liu J."/>
            <person name="Shao H."/>
            <person name="Ye R."/>
            <person name="Li L."/>
            <person name="Wei W."/>
            <person name="Wang X."/>
            <person name="Wang C."/>
            <person name="Huo Q."/>
            <person name="Li W."/>
            <person name="Guo W."/>
            <person name="Chen H."/>
            <person name="Chen S."/>
            <person name="Zhou L."/>
            <person name="Zhou L."/>
            <person name="Ni X."/>
            <person name="Tian J."/>
            <person name="Zhou Y."/>
            <person name="Sheng Y."/>
            <person name="Liu T."/>
            <person name="Pan Y."/>
            <person name="Xia L."/>
            <person name="Li J."/>
            <person name="Zhao F."/>
            <person name="Cao W."/>
        </authorList>
    </citation>
    <scope>NUCLEOTIDE SEQUENCE</scope>
    <source>
        <strain evidence="2">Rmic-2018</strain>
        <tissue evidence="2">Larvae</tissue>
    </source>
</reference>
<dbReference type="EMBL" id="JABSTU010000002">
    <property type="protein sequence ID" value="KAH8037736.1"/>
    <property type="molecule type" value="Genomic_DNA"/>
</dbReference>
<name>A0A9J6CVH7_RHIMP</name>
<gene>
    <name evidence="3" type="ORF">HPB51_016284</name>
    <name evidence="4" type="ORF">HPB51_016287</name>
    <name evidence="2" type="ORF">HPB51_029136</name>
</gene>
<protein>
    <submittedName>
        <fullName evidence="2">Uncharacterized protein</fullName>
    </submittedName>
</protein>
<evidence type="ECO:0000313" key="3">
    <source>
        <dbReference type="EMBL" id="KAH8037736.1"/>
    </source>
</evidence>
<accession>A0A9J6CVH7</accession>
<proteinExistence type="predicted"/>
<evidence type="ECO:0000313" key="4">
    <source>
        <dbReference type="EMBL" id="KAH8037739.1"/>
    </source>
</evidence>
<comment type="caution">
    <text evidence="2">The sequence shown here is derived from an EMBL/GenBank/DDBJ whole genome shotgun (WGS) entry which is preliminary data.</text>
</comment>
<feature type="compositionally biased region" description="Basic and acidic residues" evidence="1">
    <location>
        <begin position="10"/>
        <end position="21"/>
    </location>
</feature>
<organism evidence="2 5">
    <name type="scientific">Rhipicephalus microplus</name>
    <name type="common">Cattle tick</name>
    <name type="synonym">Boophilus microplus</name>
    <dbReference type="NCBI Taxonomy" id="6941"/>
    <lineage>
        <taxon>Eukaryota</taxon>
        <taxon>Metazoa</taxon>
        <taxon>Ecdysozoa</taxon>
        <taxon>Arthropoda</taxon>
        <taxon>Chelicerata</taxon>
        <taxon>Arachnida</taxon>
        <taxon>Acari</taxon>
        <taxon>Parasitiformes</taxon>
        <taxon>Ixodida</taxon>
        <taxon>Ixodoidea</taxon>
        <taxon>Ixodidae</taxon>
        <taxon>Rhipicephalinae</taxon>
        <taxon>Rhipicephalus</taxon>
        <taxon>Boophilus</taxon>
    </lineage>
</organism>
<dbReference type="EMBL" id="JABSTU010006361">
    <property type="protein sequence ID" value="KAH7934497.1"/>
    <property type="molecule type" value="Genomic_DNA"/>
</dbReference>
<keyword evidence="5" id="KW-1185">Reference proteome</keyword>